<reference evidence="10 11" key="1">
    <citation type="submission" date="2018-07" db="EMBL/GenBank/DDBJ databases">
        <title>Complete genome sequencing of Ornithinimicrobium sp. AMA3305.</title>
        <authorList>
            <person name="Bae J.-W."/>
        </authorList>
    </citation>
    <scope>NUCLEOTIDE SEQUENCE [LARGE SCALE GENOMIC DNA]</scope>
    <source>
        <strain evidence="10 11">AMA3305</strain>
    </source>
</reference>
<keyword evidence="7" id="KW-0594">Phospholipid biosynthesis</keyword>
<protein>
    <recommendedName>
        <fullName evidence="9">DAGKc domain-containing protein</fullName>
    </recommendedName>
</protein>
<gene>
    <name evidence="10" type="ORF">DV701_03780</name>
</gene>
<dbReference type="OrthoDB" id="3171056at2"/>
<dbReference type="PANTHER" id="PTHR12358">
    <property type="entry name" value="SPHINGOSINE KINASE"/>
    <property type="match status" value="1"/>
</dbReference>
<evidence type="ECO:0000256" key="2">
    <source>
        <dbReference type="ARBA" id="ARBA00005983"/>
    </source>
</evidence>
<evidence type="ECO:0000256" key="5">
    <source>
        <dbReference type="ARBA" id="ARBA00022777"/>
    </source>
</evidence>
<evidence type="ECO:0000256" key="8">
    <source>
        <dbReference type="ARBA" id="ARBA00023264"/>
    </source>
</evidence>
<evidence type="ECO:0000313" key="10">
    <source>
        <dbReference type="EMBL" id="AXH95366.1"/>
    </source>
</evidence>
<dbReference type="InterPro" id="IPR045540">
    <property type="entry name" value="YegS/DAGK_C"/>
</dbReference>
<dbReference type="PROSITE" id="PS50146">
    <property type="entry name" value="DAGK"/>
    <property type="match status" value="1"/>
</dbReference>
<dbReference type="InterPro" id="IPR016064">
    <property type="entry name" value="NAD/diacylglycerol_kinase_sf"/>
</dbReference>
<evidence type="ECO:0000256" key="7">
    <source>
        <dbReference type="ARBA" id="ARBA00023209"/>
    </source>
</evidence>
<dbReference type="Gene3D" id="2.60.200.40">
    <property type="match status" value="1"/>
</dbReference>
<keyword evidence="4" id="KW-0547">Nucleotide-binding</keyword>
<dbReference type="GO" id="GO:0008654">
    <property type="term" value="P:phospholipid biosynthetic process"/>
    <property type="evidence" value="ECO:0007669"/>
    <property type="project" value="UniProtKB-KW"/>
</dbReference>
<dbReference type="Pfam" id="PF00781">
    <property type="entry name" value="DAGK_cat"/>
    <property type="match status" value="1"/>
</dbReference>
<dbReference type="InterPro" id="IPR001206">
    <property type="entry name" value="Diacylglycerol_kinase_cat_dom"/>
</dbReference>
<evidence type="ECO:0000313" key="11">
    <source>
        <dbReference type="Proteomes" id="UP000253790"/>
    </source>
</evidence>
<organism evidence="10 11">
    <name type="scientific">Ornithinimicrobium avium</name>
    <dbReference type="NCBI Taxonomy" id="2283195"/>
    <lineage>
        <taxon>Bacteria</taxon>
        <taxon>Bacillati</taxon>
        <taxon>Actinomycetota</taxon>
        <taxon>Actinomycetes</taxon>
        <taxon>Micrococcales</taxon>
        <taxon>Ornithinimicrobiaceae</taxon>
        <taxon>Ornithinimicrobium</taxon>
    </lineage>
</organism>
<proteinExistence type="inferred from homology"/>
<dbReference type="AlphaFoldDB" id="A0A345NK08"/>
<dbReference type="EMBL" id="CP031229">
    <property type="protein sequence ID" value="AXH95366.1"/>
    <property type="molecule type" value="Genomic_DNA"/>
</dbReference>
<dbReference type="SUPFAM" id="SSF111331">
    <property type="entry name" value="NAD kinase/diacylglycerol kinase-like"/>
    <property type="match status" value="1"/>
</dbReference>
<comment type="similarity">
    <text evidence="2">Belongs to the diacylglycerol/lipid kinase family.</text>
</comment>
<dbReference type="Pfam" id="PF19279">
    <property type="entry name" value="YegS_C"/>
    <property type="match status" value="1"/>
</dbReference>
<keyword evidence="6" id="KW-0067">ATP-binding</keyword>
<sequence>MTPRDGGPPRVAVVVNPVSRAAADAVRAVRAACGSAHASDPLVLETTVEEPGGPQTGCAVSRGVDRVVVAGGDGTVREVAGALAGAEAALGVVPAGTANLFARSALLPLRDPGRAARLAVSAEPRPTDLGEAVLTSPDGTTSHLPFLVVAGLGHDAATLAAVRPQAKARLRWLAYFAPGLGRLGSPGHALGVRLDDEELETGPLWSVLAVNAARLPAGARVVPGARLDDGLLHVVLVSPRGPRDWVRIARAGLGRTAPGDHPSLRYRSGTLLEVTAPAPVLAQVDGDVVPGVTGARLVVRPGVLLVAR</sequence>
<dbReference type="PANTHER" id="PTHR12358:SF106">
    <property type="entry name" value="LIPID KINASE YEGS"/>
    <property type="match status" value="1"/>
</dbReference>
<evidence type="ECO:0000259" key="9">
    <source>
        <dbReference type="PROSITE" id="PS50146"/>
    </source>
</evidence>
<dbReference type="GO" id="GO:0005524">
    <property type="term" value="F:ATP binding"/>
    <property type="evidence" value="ECO:0007669"/>
    <property type="project" value="UniProtKB-KW"/>
</dbReference>
<accession>A0A345NK08</accession>
<evidence type="ECO:0000256" key="6">
    <source>
        <dbReference type="ARBA" id="ARBA00022840"/>
    </source>
</evidence>
<keyword evidence="11" id="KW-1185">Reference proteome</keyword>
<evidence type="ECO:0000256" key="1">
    <source>
        <dbReference type="ARBA" id="ARBA00001946"/>
    </source>
</evidence>
<keyword evidence="5" id="KW-0418">Kinase</keyword>
<keyword evidence="7" id="KW-0443">Lipid metabolism</keyword>
<dbReference type="GO" id="GO:0005886">
    <property type="term" value="C:plasma membrane"/>
    <property type="evidence" value="ECO:0007669"/>
    <property type="project" value="TreeGrafter"/>
</dbReference>
<dbReference type="KEGG" id="orn:DV701_03780"/>
<dbReference type="RefSeq" id="WP_114927131.1">
    <property type="nucleotide sequence ID" value="NZ_CP031229.1"/>
</dbReference>
<evidence type="ECO:0000256" key="4">
    <source>
        <dbReference type="ARBA" id="ARBA00022741"/>
    </source>
</evidence>
<keyword evidence="8" id="KW-1208">Phospholipid metabolism</keyword>
<comment type="cofactor">
    <cofactor evidence="1">
        <name>Mg(2+)</name>
        <dbReference type="ChEBI" id="CHEBI:18420"/>
    </cofactor>
</comment>
<keyword evidence="3" id="KW-0808">Transferase</keyword>
<dbReference type="InterPro" id="IPR017438">
    <property type="entry name" value="ATP-NAD_kinase_N"/>
</dbReference>
<evidence type="ECO:0000256" key="3">
    <source>
        <dbReference type="ARBA" id="ARBA00022679"/>
    </source>
</evidence>
<dbReference type="Proteomes" id="UP000253790">
    <property type="component" value="Chromosome"/>
</dbReference>
<dbReference type="SMART" id="SM00046">
    <property type="entry name" value="DAGKc"/>
    <property type="match status" value="1"/>
</dbReference>
<dbReference type="Gene3D" id="3.40.50.10330">
    <property type="entry name" value="Probable inorganic polyphosphate/atp-NAD kinase, domain 1"/>
    <property type="match status" value="1"/>
</dbReference>
<dbReference type="InterPro" id="IPR050187">
    <property type="entry name" value="Lipid_Phosphate_FormReg"/>
</dbReference>
<keyword evidence="7" id="KW-0444">Lipid biosynthesis</keyword>
<dbReference type="GO" id="GO:0016301">
    <property type="term" value="F:kinase activity"/>
    <property type="evidence" value="ECO:0007669"/>
    <property type="project" value="UniProtKB-KW"/>
</dbReference>
<feature type="domain" description="DAGKc" evidence="9">
    <location>
        <begin position="6"/>
        <end position="136"/>
    </location>
</feature>
<name>A0A345NK08_9MICO</name>